<proteinExistence type="predicted"/>
<dbReference type="SUPFAM" id="SSF53474">
    <property type="entry name" value="alpha/beta-Hydrolases"/>
    <property type="match status" value="1"/>
</dbReference>
<dbReference type="Pfam" id="PF11288">
    <property type="entry name" value="DUF3089"/>
    <property type="match status" value="1"/>
</dbReference>
<comment type="caution">
    <text evidence="1">The sequence shown here is derived from an EMBL/GenBank/DDBJ whole genome shotgun (WGS) entry which is preliminary data.</text>
</comment>
<dbReference type="InterPro" id="IPR029058">
    <property type="entry name" value="AB_hydrolase_fold"/>
</dbReference>
<dbReference type="AlphaFoldDB" id="A0A9D2ABT9"/>
<dbReference type="EMBL" id="DXFT01000151">
    <property type="protein sequence ID" value="HIX03998.1"/>
    <property type="molecule type" value="Genomic_DNA"/>
</dbReference>
<evidence type="ECO:0000313" key="2">
    <source>
        <dbReference type="Proteomes" id="UP000824202"/>
    </source>
</evidence>
<reference evidence="1" key="2">
    <citation type="submission" date="2021-04" db="EMBL/GenBank/DDBJ databases">
        <authorList>
            <person name="Gilroy R."/>
        </authorList>
    </citation>
    <scope>NUCLEOTIDE SEQUENCE</scope>
    <source>
        <strain evidence="1">23274</strain>
    </source>
</reference>
<evidence type="ECO:0000313" key="1">
    <source>
        <dbReference type="EMBL" id="HIX03998.1"/>
    </source>
</evidence>
<dbReference type="Proteomes" id="UP000824202">
    <property type="component" value="Unassembled WGS sequence"/>
</dbReference>
<dbReference type="PROSITE" id="PS51257">
    <property type="entry name" value="PROKAR_LIPOPROTEIN"/>
    <property type="match status" value="1"/>
</dbReference>
<sequence length="280" mass="30983">MMGRTKYSLGNVGKAMVCLCWGLLLLSCKTEDAGGYVLPEAPDYGSAEAWYTELEDGRGVDVFYVAPTCIWDWVNEDGETVHFEDIYDAEQREALRPSLELAADIFGDFCRFYAPYYRQISLESWMEGEDTVEARFPYAMADVKRAFDYFCSHLNEGRPFILAGFSQGGKAVVELVKGMSEEIYGRMVAAYAIGYKISNEELAACPALRAAQDSTDTGVVVCYNSVAEAGAMCPVLSPTDVCINPLNWRTDGEPAPLNDSVTVRVDTDHHVLLVEGFDPM</sequence>
<dbReference type="InterPro" id="IPR021440">
    <property type="entry name" value="DUF3089"/>
</dbReference>
<name>A0A9D2ABT9_9BACT</name>
<protein>
    <submittedName>
        <fullName evidence="1">DUF3089 domain-containing protein</fullName>
    </submittedName>
</protein>
<feature type="non-terminal residue" evidence="1">
    <location>
        <position position="280"/>
    </location>
</feature>
<organism evidence="1 2">
    <name type="scientific">Candidatus Odoribacter faecigallinarum</name>
    <dbReference type="NCBI Taxonomy" id="2838706"/>
    <lineage>
        <taxon>Bacteria</taxon>
        <taxon>Pseudomonadati</taxon>
        <taxon>Bacteroidota</taxon>
        <taxon>Bacteroidia</taxon>
        <taxon>Bacteroidales</taxon>
        <taxon>Odoribacteraceae</taxon>
        <taxon>Odoribacter</taxon>
    </lineage>
</organism>
<gene>
    <name evidence="1" type="ORF">H9863_07790</name>
</gene>
<reference evidence="1" key="1">
    <citation type="journal article" date="2021" name="PeerJ">
        <title>Extensive microbial diversity within the chicken gut microbiome revealed by metagenomics and culture.</title>
        <authorList>
            <person name="Gilroy R."/>
            <person name="Ravi A."/>
            <person name="Getino M."/>
            <person name="Pursley I."/>
            <person name="Horton D.L."/>
            <person name="Alikhan N.F."/>
            <person name="Baker D."/>
            <person name="Gharbi K."/>
            <person name="Hall N."/>
            <person name="Watson M."/>
            <person name="Adriaenssens E.M."/>
            <person name="Foster-Nyarko E."/>
            <person name="Jarju S."/>
            <person name="Secka A."/>
            <person name="Antonio M."/>
            <person name="Oren A."/>
            <person name="Chaudhuri R.R."/>
            <person name="La Ragione R."/>
            <person name="Hildebrand F."/>
            <person name="Pallen M.J."/>
        </authorList>
    </citation>
    <scope>NUCLEOTIDE SEQUENCE</scope>
    <source>
        <strain evidence="1">23274</strain>
    </source>
</reference>
<accession>A0A9D2ABT9</accession>